<feature type="region of interest" description="Disordered" evidence="2">
    <location>
        <begin position="1"/>
        <end position="35"/>
    </location>
</feature>
<dbReference type="EMBL" id="LT598461">
    <property type="protein sequence ID" value="SCU98580.1"/>
    <property type="molecule type" value="Genomic_DNA"/>
</dbReference>
<feature type="compositionally biased region" description="Polar residues" evidence="2">
    <location>
        <begin position="1"/>
        <end position="12"/>
    </location>
</feature>
<feature type="domain" description="G-patch" evidence="3">
    <location>
        <begin position="42"/>
        <end position="88"/>
    </location>
</feature>
<dbReference type="GO" id="GO:0000781">
    <property type="term" value="C:chromosome, telomeric region"/>
    <property type="evidence" value="ECO:0007669"/>
    <property type="project" value="EnsemblFungi"/>
</dbReference>
<organism evidence="4 5">
    <name type="scientific">Lachancea dasiensis</name>
    <dbReference type="NCBI Taxonomy" id="1072105"/>
    <lineage>
        <taxon>Eukaryota</taxon>
        <taxon>Fungi</taxon>
        <taxon>Dikarya</taxon>
        <taxon>Ascomycota</taxon>
        <taxon>Saccharomycotina</taxon>
        <taxon>Saccharomycetes</taxon>
        <taxon>Saccharomycetales</taxon>
        <taxon>Saccharomycetaceae</taxon>
        <taxon>Lachancea</taxon>
    </lineage>
</organism>
<dbReference type="GO" id="GO:0000390">
    <property type="term" value="P:spliceosomal complex disassembly"/>
    <property type="evidence" value="ECO:0007669"/>
    <property type="project" value="EnsemblFungi"/>
</dbReference>
<evidence type="ECO:0000259" key="3">
    <source>
        <dbReference type="PROSITE" id="PS50174"/>
    </source>
</evidence>
<dbReference type="GO" id="GO:0005730">
    <property type="term" value="C:nucleolus"/>
    <property type="evidence" value="ECO:0007669"/>
    <property type="project" value="EnsemblFungi"/>
</dbReference>
<dbReference type="AlphaFoldDB" id="A0A1G4K4J0"/>
<dbReference type="PROSITE" id="PS50174">
    <property type="entry name" value="G_PATCH"/>
    <property type="match status" value="1"/>
</dbReference>
<dbReference type="STRING" id="1266660.A0A1G4K4J0"/>
<dbReference type="PANTHER" id="PTHR23329">
    <property type="entry name" value="TUFTELIN-INTERACTING PROTEIN 11-RELATED"/>
    <property type="match status" value="1"/>
</dbReference>
<protein>
    <submittedName>
        <fullName evidence="4">LADA_0H14026g1_1</fullName>
    </submittedName>
</protein>
<accession>A0A1G4K4J0</accession>
<dbReference type="SMART" id="SM00443">
    <property type="entry name" value="G_patch"/>
    <property type="match status" value="1"/>
</dbReference>
<evidence type="ECO:0000313" key="4">
    <source>
        <dbReference type="EMBL" id="SCU98580.1"/>
    </source>
</evidence>
<reference evidence="4 5" key="1">
    <citation type="submission" date="2016-03" db="EMBL/GenBank/DDBJ databases">
        <authorList>
            <person name="Devillers H."/>
        </authorList>
    </citation>
    <scope>NUCLEOTIDE SEQUENCE [LARGE SCALE GENOMIC DNA]</scope>
    <source>
        <strain evidence="4">CBS 10888</strain>
    </source>
</reference>
<dbReference type="GO" id="GO:2001033">
    <property type="term" value="P:negative regulation of double-strand break repair via nonhomologous end joining"/>
    <property type="evidence" value="ECO:0007669"/>
    <property type="project" value="EnsemblFungi"/>
</dbReference>
<dbReference type="OrthoDB" id="4822at2759"/>
<keyword evidence="1" id="KW-0175">Coiled coil</keyword>
<dbReference type="InterPro" id="IPR045211">
    <property type="entry name" value="TFP11/STIP/Ntr1"/>
</dbReference>
<dbReference type="GO" id="GO:0003724">
    <property type="term" value="F:RNA helicase activity"/>
    <property type="evidence" value="ECO:0007669"/>
    <property type="project" value="EnsemblFungi"/>
</dbReference>
<dbReference type="InterPro" id="IPR000467">
    <property type="entry name" value="G_patch_dom"/>
</dbReference>
<evidence type="ECO:0000256" key="1">
    <source>
        <dbReference type="SAM" id="Coils"/>
    </source>
</evidence>
<dbReference type="PANTHER" id="PTHR23329:SF1">
    <property type="entry name" value="TUFTELIN-INTERACTING PROTEIN 11"/>
    <property type="match status" value="1"/>
</dbReference>
<proteinExistence type="predicted"/>
<dbReference type="Pfam" id="PF01585">
    <property type="entry name" value="G-patch"/>
    <property type="match status" value="1"/>
</dbReference>
<sequence length="652" mass="74501">MALNFQKAQNNLADDVEGLKNESTEFPPNDRSNELSKPLVNRYGIGAKLLSKMGYKEGQGLGKSNEGIKTPIETQERPQGMGLGMPGMMTAEEADLEGYGTESSDDENVATRTNKIQFTSGNTLDVDGDSLKGLKRAGFPELAAKLEDAMGSSSLSFGRKLEADRTMKELIDVCDRLDSLQLRLTELEIEMQSSAREVSDMTELQGLVDNPSKNIVEKINSILVLDDMELVDKLSGYVLRCEFENLGSWSPLDFDSEVVRTLDLIIDMLSYRIDTKPSHLNRVQTVIYRCVFECLRPYFEGFEVSQQRVGEVLLLLLNYQKSLTFINCNSYVMKRFIVPALERAISGWEVGHSAIFSPPSWFFDFSNFMDSSDTNTLKTQLKARFIEYCKNWYHRESAILPSDFHFLREVLSVSTFDAIVADMLLPKFITQVWDRYFDILLSLEEPDDDSLDYFMSKMKQCKTLFSEKHCETFTRAIFNDINRTVFQWYCFSPETFYREATFWFNSIANRYFLYPNEVELSELRKSYQFLEKPSIEPIHDESIGISERLGLGEEKSNEINFKSIPLTRLAVMFRDVVQDYCDEHGILFRKAGNVNVQLPIGGSKSVLLPAFTLSSGKSTCEVTIHEDVLWLKRTGGYFEPIFLWQVGDILNK</sequence>
<dbReference type="GO" id="GO:0071008">
    <property type="term" value="C:U2-type post-mRNA release spliceosomal complex"/>
    <property type="evidence" value="ECO:0007669"/>
    <property type="project" value="EnsemblFungi"/>
</dbReference>
<dbReference type="GO" id="GO:0000349">
    <property type="term" value="P:generation of catalytic spliceosome for first transesterification step"/>
    <property type="evidence" value="ECO:0007669"/>
    <property type="project" value="EnsemblFungi"/>
</dbReference>
<evidence type="ECO:0000313" key="5">
    <source>
        <dbReference type="Proteomes" id="UP000190274"/>
    </source>
</evidence>
<dbReference type="GO" id="GO:0003676">
    <property type="term" value="F:nucleic acid binding"/>
    <property type="evidence" value="ECO:0007669"/>
    <property type="project" value="InterPro"/>
</dbReference>
<evidence type="ECO:0000256" key="2">
    <source>
        <dbReference type="SAM" id="MobiDB-lite"/>
    </source>
</evidence>
<keyword evidence="5" id="KW-1185">Reference proteome</keyword>
<gene>
    <name evidence="4" type="ORF">LADA_0H14026G</name>
</gene>
<feature type="coiled-coil region" evidence="1">
    <location>
        <begin position="170"/>
        <end position="204"/>
    </location>
</feature>
<name>A0A1G4K4J0_9SACH</name>
<dbReference type="Proteomes" id="UP000190274">
    <property type="component" value="Chromosome H"/>
</dbReference>